<name>A0ABD2P2Z7_9CUCU</name>
<dbReference type="InterPro" id="IPR016024">
    <property type="entry name" value="ARM-type_fold"/>
</dbReference>
<dbReference type="PANTHER" id="PTHR15599:SF1">
    <property type="entry name" value="RADIAL SPOKE HEAD 14 HOMOLOG"/>
    <property type="match status" value="1"/>
</dbReference>
<dbReference type="Gene3D" id="1.25.10.10">
    <property type="entry name" value="Leucine-rich Repeat Variant"/>
    <property type="match status" value="1"/>
</dbReference>
<dbReference type="SUPFAM" id="SSF48371">
    <property type="entry name" value="ARM repeat"/>
    <property type="match status" value="1"/>
</dbReference>
<evidence type="ECO:0000313" key="2">
    <source>
        <dbReference type="Proteomes" id="UP001516400"/>
    </source>
</evidence>
<proteinExistence type="predicted"/>
<dbReference type="PANTHER" id="PTHR15599">
    <property type="entry name" value="RTDR1"/>
    <property type="match status" value="1"/>
</dbReference>
<reference evidence="1 2" key="1">
    <citation type="journal article" date="2021" name="BMC Biol.">
        <title>Horizontally acquired antibacterial genes associated with adaptive radiation of ladybird beetles.</title>
        <authorList>
            <person name="Li H.S."/>
            <person name="Tang X.F."/>
            <person name="Huang Y.H."/>
            <person name="Xu Z.Y."/>
            <person name="Chen M.L."/>
            <person name="Du X.Y."/>
            <person name="Qiu B.Y."/>
            <person name="Chen P.T."/>
            <person name="Zhang W."/>
            <person name="Slipinski A."/>
            <person name="Escalona H.E."/>
            <person name="Waterhouse R.M."/>
            <person name="Zwick A."/>
            <person name="Pang H."/>
        </authorList>
    </citation>
    <scope>NUCLEOTIDE SEQUENCE [LARGE SCALE GENOMIC DNA]</scope>
    <source>
        <strain evidence="1">SYSU2018</strain>
    </source>
</reference>
<protein>
    <recommendedName>
        <fullName evidence="3">Armadillo repeat-containing protein 8</fullName>
    </recommendedName>
</protein>
<accession>A0ABD2P2Z7</accession>
<dbReference type="AlphaFoldDB" id="A0ABD2P2Z7"/>
<gene>
    <name evidence="1" type="ORF">HHI36_019419</name>
</gene>
<comment type="caution">
    <text evidence="1">The sequence shown here is derived from an EMBL/GenBank/DDBJ whole genome shotgun (WGS) entry which is preliminary data.</text>
</comment>
<evidence type="ECO:0000313" key="1">
    <source>
        <dbReference type="EMBL" id="KAL3285310.1"/>
    </source>
</evidence>
<dbReference type="InterPro" id="IPR011989">
    <property type="entry name" value="ARM-like"/>
</dbReference>
<dbReference type="Proteomes" id="UP001516400">
    <property type="component" value="Unassembled WGS sequence"/>
</dbReference>
<organism evidence="1 2">
    <name type="scientific">Cryptolaemus montrouzieri</name>
    <dbReference type="NCBI Taxonomy" id="559131"/>
    <lineage>
        <taxon>Eukaryota</taxon>
        <taxon>Metazoa</taxon>
        <taxon>Ecdysozoa</taxon>
        <taxon>Arthropoda</taxon>
        <taxon>Hexapoda</taxon>
        <taxon>Insecta</taxon>
        <taxon>Pterygota</taxon>
        <taxon>Neoptera</taxon>
        <taxon>Endopterygota</taxon>
        <taxon>Coleoptera</taxon>
        <taxon>Polyphaga</taxon>
        <taxon>Cucujiformia</taxon>
        <taxon>Coccinelloidea</taxon>
        <taxon>Coccinellidae</taxon>
        <taxon>Scymninae</taxon>
        <taxon>Scymnini</taxon>
        <taxon>Cryptolaemus</taxon>
    </lineage>
</organism>
<evidence type="ECO:0008006" key="3">
    <source>
        <dbReference type="Google" id="ProtNLM"/>
    </source>
</evidence>
<dbReference type="EMBL" id="JABFTP020000165">
    <property type="protein sequence ID" value="KAL3285310.1"/>
    <property type="molecule type" value="Genomic_DNA"/>
</dbReference>
<dbReference type="InterPro" id="IPR042856">
    <property type="entry name" value="RSP14"/>
</dbReference>
<sequence>MFSCKKNSYLQLLNGNVKPELLNRCVDKARNLTRHDPHDALPPLQRLCSHQPILVPEKIDFTRRKCGYGRIALSQLSDDLISYDPEIVMKAVSTLADMVFNPELTAQIIAMRIPQRMAHLLDKGNNLLTESICGTYTKLASTPDGKLALVKNMLILENLKRILQKEEDPNILRRLGKCLERISMSYTTADELVDQGFIEAIMKMVAKQNDHIVVLLLSTLRNLLYGNGKYIAMETGAFSTMIALTERLDHKVTICALNCLMVMTSTPLGKRMALDCDLLQTLTDILCLSENPELDAAITSVLMFCTVRSEAKYQASKIRRLVPRLMRLCRNPLQYTVQMFSLATLLNLSVHWDIKALLLKKYASPLKRIKCATSMISHTRDNLLQRLDEP</sequence>
<keyword evidence="2" id="KW-1185">Reference proteome</keyword>